<proteinExistence type="predicted"/>
<gene>
    <name evidence="1" type="ORF">HNQ88_004976</name>
</gene>
<reference evidence="1" key="1">
    <citation type="submission" date="2023-07" db="EMBL/GenBank/DDBJ databases">
        <title>Genomic Encyclopedia of Type Strains, Phase IV (KMG-IV): sequencing the most valuable type-strain genomes for metagenomic binning, comparative biology and taxonomic classification.</title>
        <authorList>
            <person name="Goeker M."/>
        </authorList>
    </citation>
    <scope>NUCLEOTIDE SEQUENCE</scope>
    <source>
        <strain evidence="1">DSM 26174</strain>
    </source>
</reference>
<organism evidence="1 2">
    <name type="scientific">Aureibacter tunicatorum</name>
    <dbReference type="NCBI Taxonomy" id="866807"/>
    <lineage>
        <taxon>Bacteria</taxon>
        <taxon>Pseudomonadati</taxon>
        <taxon>Bacteroidota</taxon>
        <taxon>Cytophagia</taxon>
        <taxon>Cytophagales</taxon>
        <taxon>Persicobacteraceae</taxon>
        <taxon>Aureibacter</taxon>
    </lineage>
</organism>
<evidence type="ECO:0000313" key="1">
    <source>
        <dbReference type="EMBL" id="MDR6241889.1"/>
    </source>
</evidence>
<sequence length="459" mass="51790">MGTKKSKSRKRNGIASWEWVTPSGLSHFFPKSHLLFNIVEKCAFLWAFKKSEIHDQNFDLLFHGNETNDDELSQQVYNNISNVNHINDLLYNVKNISKNSLENAAIKNTFIKDESNDHSESINSWGFSNVDYFTKNKKLSDFGSSSILKLNEALSNTRPSSVHYLSNSNKSNSLVEWNQVLSNNSSKLNNDSEVNQLKSYKSETLNKPFQNIDNSTIENDNNVKSLESIFQLNKNSLFSVSDSLAFSENHNNSQKRNETYSIAKSINPDSNGIQYIEAENVSLTNQSTAIGKSNLTNSLANSYFAKNSLSSLTNLAKSSLTSQVEINDNNIANIATGKTLNHMFDSVNIQSNLNNFNEHDQALEVSKLDYSQKNASMFSSNNYSNTASFNGSLSSISRDIRKVHTSKEEKYNTKNKNSSIEIQTLVDNININVQEVRQDQYIIKQTIEKVLMDALREVI</sequence>
<dbReference type="Proteomes" id="UP001185092">
    <property type="component" value="Unassembled WGS sequence"/>
</dbReference>
<dbReference type="AlphaFoldDB" id="A0AAE3XTX3"/>
<name>A0AAE3XTX3_9BACT</name>
<dbReference type="EMBL" id="JAVDQD010000013">
    <property type="protein sequence ID" value="MDR6241889.1"/>
    <property type="molecule type" value="Genomic_DNA"/>
</dbReference>
<evidence type="ECO:0000313" key="2">
    <source>
        <dbReference type="Proteomes" id="UP001185092"/>
    </source>
</evidence>
<comment type="caution">
    <text evidence="1">The sequence shown here is derived from an EMBL/GenBank/DDBJ whole genome shotgun (WGS) entry which is preliminary data.</text>
</comment>
<protein>
    <submittedName>
        <fullName evidence="1">Uncharacterized protein</fullName>
    </submittedName>
</protein>
<dbReference type="RefSeq" id="WP_309943068.1">
    <property type="nucleotide sequence ID" value="NZ_AP025310.1"/>
</dbReference>
<accession>A0AAE3XTX3</accession>
<keyword evidence="2" id="KW-1185">Reference proteome</keyword>